<dbReference type="AlphaFoldDB" id="A0A5C8EN11"/>
<dbReference type="Gene3D" id="3.30.420.10">
    <property type="entry name" value="Ribonuclease H-like superfamily/Ribonuclease H"/>
    <property type="match status" value="1"/>
</dbReference>
<dbReference type="InterPro" id="IPR009057">
    <property type="entry name" value="Homeodomain-like_sf"/>
</dbReference>
<sequence length="319" mass="37922">MKKDYSTEFKLFIVDEALKTKNIKRFLKMERINKSTFYTWIKKYKDTGTVANFSTRPKTSPNIFNNQKAINLIIELYTKEYRGKHYIKAYLNREGIKIGVTAIENVLKRNNLWRYKIKKKKKRYDKRKFVSKIQKEGKIVQIDTKYIKLGRKRVYQFTAVDLATRYSWRQIYEDKTPYSALSFLKYVLKTSPFKIQAIQTATEGSACGNNGIEYTYRCINTPKINIFDEYCLKNKLERRYIPVATPRYNGVVERVHGIDEREFYSRLNKNITVELLREKLKEYTHFYNNQRLISSLGYITIKERIKNIIASKSTISMAP</sequence>
<dbReference type="OrthoDB" id="930609at2"/>
<protein>
    <submittedName>
        <fullName evidence="2">Transposase</fullName>
    </submittedName>
</protein>
<dbReference type="GO" id="GO:0003676">
    <property type="term" value="F:nucleic acid binding"/>
    <property type="evidence" value="ECO:0007669"/>
    <property type="project" value="InterPro"/>
</dbReference>
<name>A0A5C8EN11_BRAPL</name>
<dbReference type="SUPFAM" id="SSF53098">
    <property type="entry name" value="Ribonuclease H-like"/>
    <property type="match status" value="1"/>
</dbReference>
<dbReference type="GO" id="GO:0015074">
    <property type="term" value="P:DNA integration"/>
    <property type="evidence" value="ECO:0007669"/>
    <property type="project" value="InterPro"/>
</dbReference>
<reference evidence="2 3" key="1">
    <citation type="journal article" date="1992" name="Lakartidningen">
        <title>[Penicillin V and not amoxicillin is the first choice preparation in acute otitis].</title>
        <authorList>
            <person name="Kamme C."/>
            <person name="Lundgren K."/>
            <person name="Prellner K."/>
        </authorList>
    </citation>
    <scope>NUCLEOTIDE SEQUENCE [LARGE SCALE GENOMIC DNA]</scope>
    <source>
        <strain evidence="2 3">PC5538III-hc</strain>
    </source>
</reference>
<dbReference type="EMBL" id="SAXY01000061">
    <property type="protein sequence ID" value="TXJ39389.1"/>
    <property type="molecule type" value="Genomic_DNA"/>
</dbReference>
<dbReference type="InterPro" id="IPR036397">
    <property type="entry name" value="RNaseH_sf"/>
</dbReference>
<comment type="caution">
    <text evidence="2">The sequence shown here is derived from an EMBL/GenBank/DDBJ whole genome shotgun (WGS) entry which is preliminary data.</text>
</comment>
<dbReference type="PROSITE" id="PS50994">
    <property type="entry name" value="INTEGRASE"/>
    <property type="match status" value="1"/>
</dbReference>
<dbReference type="Pfam" id="PF13683">
    <property type="entry name" value="rve_3"/>
    <property type="match status" value="1"/>
</dbReference>
<dbReference type="Proteomes" id="UP000323176">
    <property type="component" value="Unassembled WGS sequence"/>
</dbReference>
<gene>
    <name evidence="2" type="ORF">EPJ72_10160</name>
</gene>
<evidence type="ECO:0000259" key="1">
    <source>
        <dbReference type="PROSITE" id="PS50994"/>
    </source>
</evidence>
<accession>A0A5C8EN11</accession>
<dbReference type="InterPro" id="IPR012337">
    <property type="entry name" value="RNaseH-like_sf"/>
</dbReference>
<dbReference type="InterPro" id="IPR001584">
    <property type="entry name" value="Integrase_cat-core"/>
</dbReference>
<evidence type="ECO:0000313" key="3">
    <source>
        <dbReference type="Proteomes" id="UP000323176"/>
    </source>
</evidence>
<dbReference type="SUPFAM" id="SSF46689">
    <property type="entry name" value="Homeodomain-like"/>
    <property type="match status" value="1"/>
</dbReference>
<feature type="domain" description="Integrase catalytic" evidence="1">
    <location>
        <begin position="131"/>
        <end position="308"/>
    </location>
</feature>
<organism evidence="2 3">
    <name type="scientific">Brachyspira pilosicoli</name>
    <name type="common">Serpulina pilosicoli</name>
    <dbReference type="NCBI Taxonomy" id="52584"/>
    <lineage>
        <taxon>Bacteria</taxon>
        <taxon>Pseudomonadati</taxon>
        <taxon>Spirochaetota</taxon>
        <taxon>Spirochaetia</taxon>
        <taxon>Brachyspirales</taxon>
        <taxon>Brachyspiraceae</taxon>
        <taxon>Brachyspira</taxon>
    </lineage>
</organism>
<evidence type="ECO:0000313" key="2">
    <source>
        <dbReference type="EMBL" id="TXJ39389.1"/>
    </source>
</evidence>
<proteinExistence type="predicted"/>